<dbReference type="AlphaFoldDB" id="A0A022RUI7"/>
<dbReference type="InterPro" id="IPR008889">
    <property type="entry name" value="VQ"/>
</dbReference>
<dbReference type="PANTHER" id="PTHR33179:SF29">
    <property type="entry name" value="OS06G0666400 PROTEIN"/>
    <property type="match status" value="1"/>
</dbReference>
<feature type="domain" description="VQ" evidence="2">
    <location>
        <begin position="74"/>
        <end position="99"/>
    </location>
</feature>
<gene>
    <name evidence="3" type="ORF">MIMGU_mgv1a019549mg</name>
</gene>
<name>A0A022RUI7_ERYGU</name>
<dbReference type="Pfam" id="PF05678">
    <property type="entry name" value="VQ"/>
    <property type="match status" value="1"/>
</dbReference>
<evidence type="ECO:0000259" key="2">
    <source>
        <dbReference type="Pfam" id="PF05678"/>
    </source>
</evidence>
<dbReference type="STRING" id="4155.A0A022RUI7"/>
<dbReference type="InterPro" id="IPR039609">
    <property type="entry name" value="VQ_15/22"/>
</dbReference>
<proteinExistence type="predicted"/>
<accession>A0A022RUI7</accession>
<dbReference type="PANTHER" id="PTHR33179">
    <property type="entry name" value="VQ MOTIF-CONTAINING PROTEIN"/>
    <property type="match status" value="1"/>
</dbReference>
<sequence>MQSSSNEWAQDTFMPELGFDDDDDDDEPFPAAINMSEGASQVIGGDKSRGPKVLPKLGSVVKPIRRRSRASRKSPATLLNANASNFRALVQQFTGCHSSSSSPLSPFGIMTTTTNYKGPINLNFAQHKSCNLGRWSVAAAADEQQVDQQSFFSFTTNNVNMADVVTTSTTTDHDHDRDNELLHHVSAVNNYELPARPPDHDHHPLTLDDFDLQQLMSGPADYSALPAAGTTNEPVFWGYN</sequence>
<dbReference type="EMBL" id="KI630240">
    <property type="protein sequence ID" value="EYU43651.1"/>
    <property type="molecule type" value="Genomic_DNA"/>
</dbReference>
<evidence type="ECO:0000313" key="3">
    <source>
        <dbReference type="EMBL" id="EYU43651.1"/>
    </source>
</evidence>
<reference evidence="3 4" key="1">
    <citation type="journal article" date="2013" name="Proc. Natl. Acad. Sci. U.S.A.">
        <title>Fine-scale variation in meiotic recombination in Mimulus inferred from population shotgun sequencing.</title>
        <authorList>
            <person name="Hellsten U."/>
            <person name="Wright K.M."/>
            <person name="Jenkins J."/>
            <person name="Shu S."/>
            <person name="Yuan Y."/>
            <person name="Wessler S.R."/>
            <person name="Schmutz J."/>
            <person name="Willis J.H."/>
            <person name="Rokhsar D.S."/>
        </authorList>
    </citation>
    <scope>NUCLEOTIDE SEQUENCE [LARGE SCALE GENOMIC DNA]</scope>
    <source>
        <strain evidence="4">cv. DUN x IM62</strain>
    </source>
</reference>
<protein>
    <recommendedName>
        <fullName evidence="2">VQ domain-containing protein</fullName>
    </recommendedName>
</protein>
<keyword evidence="4" id="KW-1185">Reference proteome</keyword>
<dbReference type="eggNOG" id="ENOG502S40B">
    <property type="taxonomic scope" value="Eukaryota"/>
</dbReference>
<feature type="compositionally biased region" description="Acidic residues" evidence="1">
    <location>
        <begin position="18"/>
        <end position="28"/>
    </location>
</feature>
<dbReference type="Proteomes" id="UP000030748">
    <property type="component" value="Unassembled WGS sequence"/>
</dbReference>
<evidence type="ECO:0000256" key="1">
    <source>
        <dbReference type="SAM" id="MobiDB-lite"/>
    </source>
</evidence>
<feature type="region of interest" description="Disordered" evidence="1">
    <location>
        <begin position="1"/>
        <end position="55"/>
    </location>
</feature>
<organism evidence="3 4">
    <name type="scientific">Erythranthe guttata</name>
    <name type="common">Yellow monkey flower</name>
    <name type="synonym">Mimulus guttatus</name>
    <dbReference type="NCBI Taxonomy" id="4155"/>
    <lineage>
        <taxon>Eukaryota</taxon>
        <taxon>Viridiplantae</taxon>
        <taxon>Streptophyta</taxon>
        <taxon>Embryophyta</taxon>
        <taxon>Tracheophyta</taxon>
        <taxon>Spermatophyta</taxon>
        <taxon>Magnoliopsida</taxon>
        <taxon>eudicotyledons</taxon>
        <taxon>Gunneridae</taxon>
        <taxon>Pentapetalae</taxon>
        <taxon>asterids</taxon>
        <taxon>lamiids</taxon>
        <taxon>Lamiales</taxon>
        <taxon>Phrymaceae</taxon>
        <taxon>Erythranthe</taxon>
    </lineage>
</organism>
<evidence type="ECO:0000313" key="4">
    <source>
        <dbReference type="Proteomes" id="UP000030748"/>
    </source>
</evidence>